<dbReference type="InterPro" id="IPR004107">
    <property type="entry name" value="Integrase_SAM-like_N"/>
</dbReference>
<dbReference type="PROSITE" id="PS51898">
    <property type="entry name" value="TYR_RECOMBINASE"/>
    <property type="match status" value="1"/>
</dbReference>
<dbReference type="GO" id="GO:0015074">
    <property type="term" value="P:DNA integration"/>
    <property type="evidence" value="ECO:0007669"/>
    <property type="project" value="UniProtKB-KW"/>
</dbReference>
<keyword evidence="2 4" id="KW-0238">DNA-binding</keyword>
<evidence type="ECO:0000259" key="5">
    <source>
        <dbReference type="PROSITE" id="PS51898"/>
    </source>
</evidence>
<dbReference type="SUPFAM" id="SSF56349">
    <property type="entry name" value="DNA breaking-rejoining enzymes"/>
    <property type="match status" value="1"/>
</dbReference>
<dbReference type="Pfam" id="PF00589">
    <property type="entry name" value="Phage_integrase"/>
    <property type="match status" value="1"/>
</dbReference>
<evidence type="ECO:0000256" key="3">
    <source>
        <dbReference type="ARBA" id="ARBA00023172"/>
    </source>
</evidence>
<dbReference type="Pfam" id="PF02899">
    <property type="entry name" value="Phage_int_SAM_1"/>
    <property type="match status" value="1"/>
</dbReference>
<gene>
    <name evidence="7" type="ordered locus">mll9331</name>
</gene>
<keyword evidence="7" id="KW-0614">Plasmid</keyword>
<evidence type="ECO:0000313" key="7">
    <source>
        <dbReference type="EMBL" id="BAB54700.1"/>
    </source>
</evidence>
<dbReference type="Gene3D" id="1.10.150.130">
    <property type="match status" value="1"/>
</dbReference>
<reference evidence="7 8" key="1">
    <citation type="journal article" date="2000" name="DNA Res.">
        <title>Complete genome structure of the nitrogen-fixing symbiotic bacterium Mesorhizobium loti.</title>
        <authorList>
            <person name="Kaneko T."/>
            <person name="Nakamura Y."/>
            <person name="Sato S."/>
            <person name="Asamizu E."/>
            <person name="Kato T."/>
            <person name="Sasamoto S."/>
            <person name="Watanabe A."/>
            <person name="Idesawa K."/>
            <person name="Ishikawa A."/>
            <person name="Kawashima K."/>
            <person name="Kimura T."/>
            <person name="Kishida Y."/>
            <person name="Kiyokawa C."/>
            <person name="Kohara M."/>
            <person name="Matsumoto M."/>
            <person name="Matsuno A."/>
            <person name="Mochizuki Y."/>
            <person name="Nakayama S."/>
            <person name="Nakazaki N."/>
            <person name="Shimpo S."/>
            <person name="Sugimoto M."/>
            <person name="Takeuchi C."/>
            <person name="Yamada M."/>
            <person name="Tabata S."/>
        </authorList>
    </citation>
    <scope>NUCLEOTIDE SEQUENCE [LARGE SCALE GENOMIC DNA]</scope>
    <source>
        <strain evidence="8">LMG 29417 / CECT 9101 / MAFF 303099</strain>
        <plasmid evidence="7 8">pMLa</plasmid>
    </source>
</reference>
<dbReference type="EMBL" id="BA000013">
    <property type="protein sequence ID" value="BAB54700.1"/>
    <property type="molecule type" value="Genomic_DNA"/>
</dbReference>
<geneLocation type="plasmid" evidence="7 8">
    <name>pMLa</name>
</geneLocation>
<dbReference type="PANTHER" id="PTHR30349:SF90">
    <property type="entry name" value="TYROSINE RECOMBINASE XERD"/>
    <property type="match status" value="1"/>
</dbReference>
<accession>Q981K9</accession>
<feature type="domain" description="Core-binding (CB)" evidence="6">
    <location>
        <begin position="16"/>
        <end position="155"/>
    </location>
</feature>
<dbReference type="InterPro" id="IPR013762">
    <property type="entry name" value="Integrase-like_cat_sf"/>
</dbReference>
<dbReference type="AlphaFoldDB" id="Q981K9"/>
<dbReference type="PROSITE" id="PS51900">
    <property type="entry name" value="CB"/>
    <property type="match status" value="1"/>
</dbReference>
<keyword evidence="3" id="KW-0233">DNA recombination</keyword>
<dbReference type="KEGG" id="mlo:mll9331"/>
<organism evidence="7 8">
    <name type="scientific">Mesorhizobium japonicum (strain LMG 29417 / CECT 9101 / MAFF 303099)</name>
    <name type="common">Mesorhizobium loti (strain MAFF 303099)</name>
    <dbReference type="NCBI Taxonomy" id="266835"/>
    <lineage>
        <taxon>Bacteria</taxon>
        <taxon>Pseudomonadati</taxon>
        <taxon>Pseudomonadota</taxon>
        <taxon>Alphaproteobacteria</taxon>
        <taxon>Hyphomicrobiales</taxon>
        <taxon>Phyllobacteriaceae</taxon>
        <taxon>Mesorhizobium</taxon>
    </lineage>
</organism>
<evidence type="ECO:0000256" key="1">
    <source>
        <dbReference type="ARBA" id="ARBA00022908"/>
    </source>
</evidence>
<evidence type="ECO:0000256" key="4">
    <source>
        <dbReference type="PROSITE-ProRule" id="PRU01248"/>
    </source>
</evidence>
<sequence>MSIHNKRSSAAIAAAPTTDEIRRIWSGERRFGAGTADKYLICIQQFRTYCSQLGLIEREELTLEGANRFIGWYARRRSRPRRSHQNFRSALRSLARVYHRMGVAPPDWQPPRAVQPPPSPLFAEYDAYLVQHLGLAERTIHKQLSHLSKFYNYLVRAGKEWYSIQLTDVDAFLVGCSTQYSRSYVSNIASTVRCFYRFLHWSGKNPIDISEAIIAPIQRPFERPRRALPWEDVQRLLNAVDRSTPVGLRDYAILLMLSTYGLGAAEVNRLQFQAIDWNANTLAVYRPKTGVSFTLPLLPPISEALAHYLRYGRPVDTPTRHIFVQMQVPFEPYVRSSAIGHIVAKHARKAGINAPSLGSHVLRHSHAGRQIDLGTRPQVLSELLGHSDPESVSAYVRIATDSLREIALPVPA</sequence>
<proteinExistence type="predicted"/>
<dbReference type="InterPro" id="IPR044068">
    <property type="entry name" value="CB"/>
</dbReference>
<dbReference type="Gene3D" id="1.10.443.10">
    <property type="entry name" value="Intergrase catalytic core"/>
    <property type="match status" value="1"/>
</dbReference>
<dbReference type="InterPro" id="IPR010998">
    <property type="entry name" value="Integrase_recombinase_N"/>
</dbReference>
<evidence type="ECO:0000313" key="8">
    <source>
        <dbReference type="Proteomes" id="UP000000552"/>
    </source>
</evidence>
<dbReference type="PANTHER" id="PTHR30349">
    <property type="entry name" value="PHAGE INTEGRASE-RELATED"/>
    <property type="match status" value="1"/>
</dbReference>
<dbReference type="InterPro" id="IPR050090">
    <property type="entry name" value="Tyrosine_recombinase_XerCD"/>
</dbReference>
<keyword evidence="1" id="KW-0229">DNA integration</keyword>
<dbReference type="InterPro" id="IPR002104">
    <property type="entry name" value="Integrase_catalytic"/>
</dbReference>
<feature type="domain" description="Tyr recombinase" evidence="5">
    <location>
        <begin position="223"/>
        <end position="408"/>
    </location>
</feature>
<evidence type="ECO:0000256" key="2">
    <source>
        <dbReference type="ARBA" id="ARBA00023125"/>
    </source>
</evidence>
<name>Q981K9_RHILO</name>
<dbReference type="GO" id="GO:0006310">
    <property type="term" value="P:DNA recombination"/>
    <property type="evidence" value="ECO:0007669"/>
    <property type="project" value="UniProtKB-KW"/>
</dbReference>
<dbReference type="CDD" id="cd01188">
    <property type="entry name" value="INT_RitA_C_like"/>
    <property type="match status" value="1"/>
</dbReference>
<dbReference type="PATRIC" id="fig|266835.9.peg.7107"/>
<dbReference type="Proteomes" id="UP000000552">
    <property type="component" value="Plasmid pMLa"/>
</dbReference>
<dbReference type="InterPro" id="IPR011010">
    <property type="entry name" value="DNA_brk_join_enz"/>
</dbReference>
<dbReference type="GO" id="GO:0003677">
    <property type="term" value="F:DNA binding"/>
    <property type="evidence" value="ECO:0007669"/>
    <property type="project" value="UniProtKB-UniRule"/>
</dbReference>
<evidence type="ECO:0000259" key="6">
    <source>
        <dbReference type="PROSITE" id="PS51900"/>
    </source>
</evidence>
<dbReference type="HOGENOM" id="CLU_027562_23_3_5"/>
<dbReference type="RefSeq" id="WP_010915947.1">
    <property type="nucleotide sequence ID" value="NC_002679.1"/>
</dbReference>
<protein>
    <submittedName>
        <fullName evidence="7">Integrase/recombinase</fullName>
    </submittedName>
</protein>